<name>A0A1H8NXQ1_9HYPH</name>
<proteinExistence type="predicted"/>
<sequence>MYGGVYVVRKLIRTFLAAISIAVLMPEVGIPHEIDHESRDQPKLIDHTCAELNSAHKSMRETSKYRETIHDLRPDGTLIEYTTVIIYGAYGYQRYAGETGWDRFNNESPSWQRFTSCTRKDTRTGRRFYATYHHQGHIAGTEVLMTSDGKKVKKVIRRYPRDDEFFPFSTAVSRFDKGPKAVEVPTKYTCGGSPCRL</sequence>
<keyword evidence="4" id="KW-1185">Reference proteome</keyword>
<protein>
    <submittedName>
        <fullName evidence="1">Uncharacterized protein</fullName>
    </submittedName>
</protein>
<dbReference type="EMBL" id="FNXB01000018">
    <property type="protein sequence ID" value="SEH99688.1"/>
    <property type="molecule type" value="Genomic_DNA"/>
</dbReference>
<dbReference type="Proteomes" id="UP000198939">
    <property type="component" value="Unassembled WGS sequence"/>
</dbReference>
<gene>
    <name evidence="1" type="ORF">RTCCBAU85039_3577</name>
    <name evidence="2" type="ORF">SAMN05216228_1015132</name>
</gene>
<accession>A0A1H8NXQ1</accession>
<organism evidence="1 3">
    <name type="scientific">Rhizobium tibeticum</name>
    <dbReference type="NCBI Taxonomy" id="501024"/>
    <lineage>
        <taxon>Bacteria</taxon>
        <taxon>Pseudomonadati</taxon>
        <taxon>Pseudomonadota</taxon>
        <taxon>Alphaproteobacteria</taxon>
        <taxon>Hyphomicrobiales</taxon>
        <taxon>Rhizobiaceae</taxon>
        <taxon>Rhizobium/Agrobacterium group</taxon>
        <taxon>Rhizobium</taxon>
    </lineage>
</organism>
<dbReference type="AlphaFoldDB" id="A0A1H8NXQ1"/>
<dbReference type="EMBL" id="FOCV01000015">
    <property type="protein sequence ID" value="SEO34440.1"/>
    <property type="molecule type" value="Genomic_DNA"/>
</dbReference>
<evidence type="ECO:0000313" key="3">
    <source>
        <dbReference type="Proteomes" id="UP000183063"/>
    </source>
</evidence>
<evidence type="ECO:0000313" key="4">
    <source>
        <dbReference type="Proteomes" id="UP000198939"/>
    </source>
</evidence>
<evidence type="ECO:0000313" key="1">
    <source>
        <dbReference type="EMBL" id="SEH99688.1"/>
    </source>
</evidence>
<evidence type="ECO:0000313" key="2">
    <source>
        <dbReference type="EMBL" id="SEO34440.1"/>
    </source>
</evidence>
<reference evidence="3" key="2">
    <citation type="submission" date="2016-10" db="EMBL/GenBank/DDBJ databases">
        <authorList>
            <person name="Wibberg D."/>
        </authorList>
    </citation>
    <scope>NUCLEOTIDE SEQUENCE [LARGE SCALE GENOMIC DNA]</scope>
</reference>
<reference evidence="2 4" key="1">
    <citation type="submission" date="2016-10" db="EMBL/GenBank/DDBJ databases">
        <authorList>
            <person name="Varghese N."/>
            <person name="Submissions S."/>
        </authorList>
    </citation>
    <scope>NUCLEOTIDE SEQUENCE [LARGE SCALE GENOMIC DNA]</scope>
    <source>
        <strain evidence="2 4">CGMCC 1.7071</strain>
    </source>
</reference>
<dbReference type="Proteomes" id="UP000183063">
    <property type="component" value="Unassembled WGS sequence"/>
</dbReference>
<reference evidence="1" key="3">
    <citation type="submission" date="2016-10" db="EMBL/GenBank/DDBJ databases">
        <authorList>
            <person name="de Groot N.N."/>
        </authorList>
    </citation>
    <scope>NUCLEOTIDE SEQUENCE [LARGE SCALE GENOMIC DNA]</scope>
    <source>
        <strain evidence="1">CCBAU85039</strain>
    </source>
</reference>